<proteinExistence type="predicted"/>
<gene>
    <name evidence="2" type="ORF">Amon01_000609700</name>
</gene>
<dbReference type="InterPro" id="IPR050667">
    <property type="entry name" value="PPR-containing_protein"/>
</dbReference>
<evidence type="ECO:0000313" key="3">
    <source>
        <dbReference type="Proteomes" id="UP001165063"/>
    </source>
</evidence>
<dbReference type="AlphaFoldDB" id="A0A9W6Z134"/>
<comment type="caution">
    <text evidence="2">The sequence shown here is derived from an EMBL/GenBank/DDBJ whole genome shotgun (WGS) entry which is preliminary data.</text>
</comment>
<reference evidence="2" key="1">
    <citation type="submission" date="2023-04" db="EMBL/GenBank/DDBJ databases">
        <title>Ambrosiozyma monospora NBRC 1965.</title>
        <authorList>
            <person name="Ichikawa N."/>
            <person name="Sato H."/>
            <person name="Tonouchi N."/>
        </authorList>
    </citation>
    <scope>NUCLEOTIDE SEQUENCE</scope>
    <source>
        <strain evidence="2">NBRC 1965</strain>
    </source>
</reference>
<dbReference type="Proteomes" id="UP001165063">
    <property type="component" value="Unassembled WGS sequence"/>
</dbReference>
<dbReference type="PANTHER" id="PTHR47939">
    <property type="entry name" value="MEMBRANE-ASSOCIATED SALT-INDUCIBLE PROTEIN-LIKE"/>
    <property type="match status" value="1"/>
</dbReference>
<dbReference type="OrthoDB" id="185373at2759"/>
<dbReference type="PANTHER" id="PTHR47939:SF13">
    <property type="entry name" value="OS03G0201400 PROTEIN"/>
    <property type="match status" value="1"/>
</dbReference>
<organism evidence="2 3">
    <name type="scientific">Ambrosiozyma monospora</name>
    <name type="common">Yeast</name>
    <name type="synonym">Endomycopsis monosporus</name>
    <dbReference type="NCBI Taxonomy" id="43982"/>
    <lineage>
        <taxon>Eukaryota</taxon>
        <taxon>Fungi</taxon>
        <taxon>Dikarya</taxon>
        <taxon>Ascomycota</taxon>
        <taxon>Saccharomycotina</taxon>
        <taxon>Pichiomycetes</taxon>
        <taxon>Pichiales</taxon>
        <taxon>Pichiaceae</taxon>
        <taxon>Ambrosiozyma</taxon>
    </lineage>
</organism>
<keyword evidence="3" id="KW-1185">Reference proteome</keyword>
<keyword evidence="1" id="KW-0677">Repeat</keyword>
<feature type="non-terminal residue" evidence="2">
    <location>
        <position position="754"/>
    </location>
</feature>
<sequence>MSDSLRKEINEHLITIFSTSQKSSYGKDCLASRLVSTILQRSNDQLLHKMVFTCILPSIDESNFHIYSELIEYIFQIDLEDRIQIIQSSLGNLLCSSSKFSSVFFTELSRCQPKGSLETLFIWFRVVFTSVESVLNYNSPSENILAIKNLFENHWTKDNLNQSAMWDTTPDKVFLSKFYSVVIYGTCLFSSTSIMQVISAKRKFHLNVTREDEVGLLAYYVQHNKFKEALKTIEKNVSMYPDFLNDETLENVYTTLAKTEKWDLLAEQMELIFSNNRTPTFNQYLVLMASLAQRGASKEILTLWENFLRKGYQPTDTILCLIVSSFLKSGAYSEALQWFSAFSHYKVPLTSKAYQLMVECLSGLKEIKSCLTLLEELESSSVFTPDLITLKPIFECCIQLGDSATIEFLIQKYLPAEKEGLFHYVLSAHLAATRSQFVLKSYFQLLDSGKADLNVSVVALQAAAYENKQTEVIFNRVWDSVQRNFSKLPAEAYFAYLKAKVKSRGFYTIENDIKSLCDFLHVKNLPIKFYNAIIDAAIYARRPEVVRCLISTAIKSGTLPNSRTYSLFLLSHTATETDVKNNLEYAMEALDEILLNRRQDKLGKLDQDLDPKLFKLFVMRVLKYKGSDEARRLFDLYIENSKSYLLDNCHVLSLELMLLGEESRWNDFVPCYERFCKLLQDQLNYSKFKNQKEYSATVGNISASGTRTPPGSLDFSHALSESIPSVLKKAHWAVWYYRLKQLVEMGELKNVVQE</sequence>
<evidence type="ECO:0000313" key="2">
    <source>
        <dbReference type="EMBL" id="GMG40329.1"/>
    </source>
</evidence>
<dbReference type="EMBL" id="BSXU01003684">
    <property type="protein sequence ID" value="GMG40329.1"/>
    <property type="molecule type" value="Genomic_DNA"/>
</dbReference>
<accession>A0A9W6Z134</accession>
<dbReference type="InterPro" id="IPR011990">
    <property type="entry name" value="TPR-like_helical_dom_sf"/>
</dbReference>
<name>A0A9W6Z134_AMBMO</name>
<dbReference type="Gene3D" id="1.25.40.10">
    <property type="entry name" value="Tetratricopeptide repeat domain"/>
    <property type="match status" value="1"/>
</dbReference>
<protein>
    <submittedName>
        <fullName evidence="2">Unnamed protein product</fullName>
    </submittedName>
</protein>
<evidence type="ECO:0000256" key="1">
    <source>
        <dbReference type="ARBA" id="ARBA00022737"/>
    </source>
</evidence>